<reference evidence="2" key="2">
    <citation type="submission" date="2016-06" db="EMBL/GenBank/DDBJ databases">
        <title>The genome of a short-lived fish provides insights into sex chromosome evolution and the genetic control of aging.</title>
        <authorList>
            <person name="Reichwald K."/>
            <person name="Felder M."/>
            <person name="Petzold A."/>
            <person name="Koch P."/>
            <person name="Groth M."/>
            <person name="Platzer M."/>
        </authorList>
    </citation>
    <scope>NUCLEOTIDE SEQUENCE</scope>
    <source>
        <tissue evidence="2">Brain</tissue>
    </source>
</reference>
<accession>A0A1A8RJN1</accession>
<feature type="non-terminal residue" evidence="2">
    <location>
        <position position="1"/>
    </location>
</feature>
<keyword evidence="1" id="KW-0472">Membrane</keyword>
<reference evidence="2" key="1">
    <citation type="submission" date="2016-05" db="EMBL/GenBank/DDBJ databases">
        <authorList>
            <person name="Lavstsen T."/>
            <person name="Jespersen J.S."/>
        </authorList>
    </citation>
    <scope>NUCLEOTIDE SEQUENCE</scope>
    <source>
        <tissue evidence="2">Brain</tissue>
    </source>
</reference>
<organism evidence="2">
    <name type="scientific">Nothobranchius rachovii</name>
    <name type="common">bluefin notho</name>
    <dbReference type="NCBI Taxonomy" id="451742"/>
    <lineage>
        <taxon>Eukaryota</taxon>
        <taxon>Metazoa</taxon>
        <taxon>Chordata</taxon>
        <taxon>Craniata</taxon>
        <taxon>Vertebrata</taxon>
        <taxon>Euteleostomi</taxon>
        <taxon>Actinopterygii</taxon>
        <taxon>Neopterygii</taxon>
        <taxon>Teleostei</taxon>
        <taxon>Neoteleostei</taxon>
        <taxon>Acanthomorphata</taxon>
        <taxon>Ovalentaria</taxon>
        <taxon>Atherinomorphae</taxon>
        <taxon>Cyprinodontiformes</taxon>
        <taxon>Nothobranchiidae</taxon>
        <taxon>Nothobranchius</taxon>
    </lineage>
</organism>
<feature type="transmembrane region" description="Helical" evidence="1">
    <location>
        <begin position="46"/>
        <end position="66"/>
    </location>
</feature>
<proteinExistence type="predicted"/>
<name>A0A1A8RJN1_9TELE</name>
<evidence type="ECO:0000313" key="2">
    <source>
        <dbReference type="EMBL" id="SBS05469.1"/>
    </source>
</evidence>
<keyword evidence="1" id="KW-1133">Transmembrane helix</keyword>
<gene>
    <name evidence="2" type="primary">GIN1</name>
</gene>
<keyword evidence="1" id="KW-0812">Transmembrane</keyword>
<sequence>GRVSSTLRTPLCTCLPFRERIISVAHESDWSGHLGINKTYLLFQHFLWLVLAAALLLVDCVGPLPVTKSGKRFLLTVMCSSTRFPEEIPLSEGVPLFFLQPVMRSRSHWGSTCPS</sequence>
<evidence type="ECO:0000256" key="1">
    <source>
        <dbReference type="SAM" id="Phobius"/>
    </source>
</evidence>
<dbReference type="AlphaFoldDB" id="A0A1A8RJN1"/>
<dbReference type="EMBL" id="HAEH01017024">
    <property type="protein sequence ID" value="SBS05469.1"/>
    <property type="molecule type" value="Transcribed_RNA"/>
</dbReference>
<protein>
    <submittedName>
        <fullName evidence="2">Gypsy retrotransposon integrase 1</fullName>
    </submittedName>
</protein>